<keyword evidence="3" id="KW-0813">Transport</keyword>
<dbReference type="CDD" id="cd03249">
    <property type="entry name" value="ABC_MTABC3_MDL1_MDL2"/>
    <property type="match status" value="2"/>
</dbReference>
<feature type="transmembrane region" description="Helical" evidence="12">
    <location>
        <begin position="695"/>
        <end position="716"/>
    </location>
</feature>
<dbReference type="SUPFAM" id="SSF52540">
    <property type="entry name" value="P-loop containing nucleoside triphosphate hydrolases"/>
    <property type="match status" value="2"/>
</dbReference>
<dbReference type="GO" id="GO:0090374">
    <property type="term" value="P:oligopeptide export from mitochondrion"/>
    <property type="evidence" value="ECO:0007669"/>
    <property type="project" value="TreeGrafter"/>
</dbReference>
<dbReference type="InterPro" id="IPR003439">
    <property type="entry name" value="ABC_transporter-like_ATP-bd"/>
</dbReference>
<evidence type="ECO:0000256" key="3">
    <source>
        <dbReference type="ARBA" id="ARBA00022448"/>
    </source>
</evidence>
<evidence type="ECO:0000256" key="9">
    <source>
        <dbReference type="ARBA" id="ARBA00022989"/>
    </source>
</evidence>
<dbReference type="FunFam" id="3.40.50.300:FF:000479">
    <property type="entry name" value="Multidrug resistance protein 1A"/>
    <property type="match status" value="1"/>
</dbReference>
<dbReference type="InParanoid" id="E4WU89"/>
<dbReference type="EMBL" id="FN653016">
    <property type="protein sequence ID" value="CBY07324.1"/>
    <property type="molecule type" value="Genomic_DNA"/>
</dbReference>
<evidence type="ECO:0000259" key="13">
    <source>
        <dbReference type="PROSITE" id="PS50893"/>
    </source>
</evidence>
<evidence type="ECO:0000256" key="6">
    <source>
        <dbReference type="ARBA" id="ARBA00022741"/>
    </source>
</evidence>
<evidence type="ECO:0000256" key="12">
    <source>
        <dbReference type="SAM" id="Phobius"/>
    </source>
</evidence>
<dbReference type="InterPro" id="IPR003593">
    <property type="entry name" value="AAA+_ATPase"/>
</dbReference>
<evidence type="ECO:0000256" key="5">
    <source>
        <dbReference type="ARBA" id="ARBA00022737"/>
    </source>
</evidence>
<name>E4WU89_OIKDI</name>
<evidence type="ECO:0000256" key="8">
    <source>
        <dbReference type="ARBA" id="ARBA00022967"/>
    </source>
</evidence>
<evidence type="ECO:0000256" key="7">
    <source>
        <dbReference type="ARBA" id="ARBA00022840"/>
    </source>
</evidence>
<dbReference type="Pfam" id="PF00664">
    <property type="entry name" value="ABC_membrane"/>
    <property type="match status" value="2"/>
</dbReference>
<evidence type="ECO:0000256" key="11">
    <source>
        <dbReference type="ARBA" id="ARBA00023180"/>
    </source>
</evidence>
<feature type="domain" description="ABC transporter" evidence="13">
    <location>
        <begin position="217"/>
        <end position="453"/>
    </location>
</feature>
<dbReference type="OrthoDB" id="6500128at2759"/>
<keyword evidence="8" id="KW-1278">Translocase</keyword>
<keyword evidence="11" id="KW-0325">Glycoprotein</keyword>
<dbReference type="InterPro" id="IPR017871">
    <property type="entry name" value="ABC_transporter-like_CS"/>
</dbReference>
<keyword evidence="5" id="KW-0677">Repeat</keyword>
<proteinExistence type="inferred from homology"/>
<dbReference type="CDD" id="cd18578">
    <property type="entry name" value="ABC_6TM_Pgp_ABCB1_D2_like"/>
    <property type="match status" value="1"/>
</dbReference>
<keyword evidence="7" id="KW-0067">ATP-binding</keyword>
<evidence type="ECO:0000259" key="14">
    <source>
        <dbReference type="PROSITE" id="PS50929"/>
    </source>
</evidence>
<dbReference type="FunFam" id="3.40.50.300:FF:000205">
    <property type="entry name" value="ABC transporter B family member 4"/>
    <property type="match status" value="1"/>
</dbReference>
<dbReference type="SMART" id="SM00382">
    <property type="entry name" value="AAA"/>
    <property type="match status" value="2"/>
</dbReference>
<feature type="transmembrane region" description="Helical" evidence="12">
    <location>
        <begin position="40"/>
        <end position="61"/>
    </location>
</feature>
<feature type="domain" description="ABC transporter" evidence="13">
    <location>
        <begin position="874"/>
        <end position="1107"/>
    </location>
</feature>
<comment type="subcellular location">
    <subcellularLocation>
        <location evidence="1">Membrane</location>
        <topology evidence="1">Multi-pass membrane protein</topology>
    </subcellularLocation>
</comment>
<comment type="similarity">
    <text evidence="2">Belongs to the ABC transporter superfamily. ABCB family. Multidrug resistance exporter (TC 3.A.1.201) subfamily.</text>
</comment>
<dbReference type="PANTHER" id="PTHR43394:SF1">
    <property type="entry name" value="ATP-BINDING CASSETTE SUB-FAMILY B MEMBER 10, MITOCHONDRIAL"/>
    <property type="match status" value="1"/>
</dbReference>
<keyword evidence="16" id="KW-1185">Reference proteome</keyword>
<dbReference type="GO" id="GO:0005743">
    <property type="term" value="C:mitochondrial inner membrane"/>
    <property type="evidence" value="ECO:0007669"/>
    <property type="project" value="TreeGrafter"/>
</dbReference>
<reference evidence="15" key="1">
    <citation type="journal article" date="2010" name="Science">
        <title>Plasticity of animal genome architecture unmasked by rapid evolution of a pelagic tunicate.</title>
        <authorList>
            <person name="Denoeud F."/>
            <person name="Henriet S."/>
            <person name="Mungpakdee S."/>
            <person name="Aury J.M."/>
            <person name="Da Silva C."/>
            <person name="Brinkmann H."/>
            <person name="Mikhaleva J."/>
            <person name="Olsen L.C."/>
            <person name="Jubin C."/>
            <person name="Canestro C."/>
            <person name="Bouquet J.M."/>
            <person name="Danks G."/>
            <person name="Poulain J."/>
            <person name="Campsteijn C."/>
            <person name="Adamski M."/>
            <person name="Cross I."/>
            <person name="Yadetie F."/>
            <person name="Muffato M."/>
            <person name="Louis A."/>
            <person name="Butcher S."/>
            <person name="Tsagkogeorga G."/>
            <person name="Konrad A."/>
            <person name="Singh S."/>
            <person name="Jensen M.F."/>
            <person name="Cong E.H."/>
            <person name="Eikeseth-Otteraa H."/>
            <person name="Noel B."/>
            <person name="Anthouard V."/>
            <person name="Porcel B.M."/>
            <person name="Kachouri-Lafond R."/>
            <person name="Nishino A."/>
            <person name="Ugolini M."/>
            <person name="Chourrout P."/>
            <person name="Nishida H."/>
            <person name="Aasland R."/>
            <person name="Huzurbazar S."/>
            <person name="Westhof E."/>
            <person name="Delsuc F."/>
            <person name="Lehrach H."/>
            <person name="Reinhardt R."/>
            <person name="Weissenbach J."/>
            <person name="Roy S.W."/>
            <person name="Artiguenave F."/>
            <person name="Postlethwait J.H."/>
            <person name="Manak J.R."/>
            <person name="Thompson E.M."/>
            <person name="Jaillon O."/>
            <person name="Du Pasquier L."/>
            <person name="Boudinot P."/>
            <person name="Liberles D.A."/>
            <person name="Volff J.N."/>
            <person name="Philippe H."/>
            <person name="Lenhard B."/>
            <person name="Roest Crollius H."/>
            <person name="Wincker P."/>
            <person name="Chourrout D."/>
        </authorList>
    </citation>
    <scope>NUCLEOTIDE SEQUENCE [LARGE SCALE GENOMIC DNA]</scope>
</reference>
<evidence type="ECO:0000256" key="2">
    <source>
        <dbReference type="ARBA" id="ARBA00007577"/>
    </source>
</evidence>
<dbReference type="Gene3D" id="1.20.1560.10">
    <property type="entry name" value="ABC transporter type 1, transmembrane domain"/>
    <property type="match status" value="1"/>
</dbReference>
<dbReference type="InterPro" id="IPR027417">
    <property type="entry name" value="P-loop_NTPase"/>
</dbReference>
<evidence type="ECO:0000313" key="16">
    <source>
        <dbReference type="Proteomes" id="UP000001307"/>
    </source>
</evidence>
<dbReference type="PROSITE" id="PS50893">
    <property type="entry name" value="ABC_TRANSPORTER_2"/>
    <property type="match status" value="2"/>
</dbReference>
<feature type="domain" description="ABC transmembrane type-1" evidence="14">
    <location>
        <begin position="1"/>
        <end position="183"/>
    </location>
</feature>
<feature type="transmembrane region" description="Helical" evidence="12">
    <location>
        <begin position="154"/>
        <end position="174"/>
    </location>
</feature>
<feature type="domain" description="ABC transmembrane type-1" evidence="14">
    <location>
        <begin position="544"/>
        <end position="840"/>
    </location>
</feature>
<feature type="transmembrane region" description="Helical" evidence="12">
    <location>
        <begin position="118"/>
        <end position="142"/>
    </location>
</feature>
<dbReference type="InterPro" id="IPR036640">
    <property type="entry name" value="ABC1_TM_sf"/>
</dbReference>
<dbReference type="PROSITE" id="PS50929">
    <property type="entry name" value="ABC_TM1F"/>
    <property type="match status" value="2"/>
</dbReference>
<dbReference type="SUPFAM" id="SSF90123">
    <property type="entry name" value="ABC transporter transmembrane region"/>
    <property type="match status" value="2"/>
</dbReference>
<dbReference type="Gene3D" id="3.40.50.300">
    <property type="entry name" value="P-loop containing nucleotide triphosphate hydrolases"/>
    <property type="match status" value="2"/>
</dbReference>
<dbReference type="InterPro" id="IPR039421">
    <property type="entry name" value="Type_1_exporter"/>
</dbReference>
<evidence type="ECO:0000256" key="10">
    <source>
        <dbReference type="ARBA" id="ARBA00023136"/>
    </source>
</evidence>
<dbReference type="InterPro" id="IPR011527">
    <property type="entry name" value="ABC1_TM_dom"/>
</dbReference>
<dbReference type="PANTHER" id="PTHR43394">
    <property type="entry name" value="ATP-DEPENDENT PERMEASE MDL1, MITOCHONDRIAL"/>
    <property type="match status" value="1"/>
</dbReference>
<accession>E4WU89</accession>
<feature type="transmembrane region" description="Helical" evidence="12">
    <location>
        <begin position="588"/>
        <end position="615"/>
    </location>
</feature>
<keyword evidence="9 12" id="KW-1133">Transmembrane helix</keyword>
<evidence type="ECO:0000256" key="4">
    <source>
        <dbReference type="ARBA" id="ARBA00022692"/>
    </source>
</evidence>
<keyword evidence="4 12" id="KW-0812">Transmembrane</keyword>
<evidence type="ECO:0000256" key="1">
    <source>
        <dbReference type="ARBA" id="ARBA00004141"/>
    </source>
</evidence>
<organism evidence="15">
    <name type="scientific">Oikopleura dioica</name>
    <name type="common">Tunicate</name>
    <dbReference type="NCBI Taxonomy" id="34765"/>
    <lineage>
        <taxon>Eukaryota</taxon>
        <taxon>Metazoa</taxon>
        <taxon>Chordata</taxon>
        <taxon>Tunicata</taxon>
        <taxon>Appendicularia</taxon>
        <taxon>Copelata</taxon>
        <taxon>Oikopleuridae</taxon>
        <taxon>Oikopleura</taxon>
    </lineage>
</organism>
<feature type="transmembrane region" description="Helical" evidence="12">
    <location>
        <begin position="12"/>
        <end position="34"/>
    </location>
</feature>
<dbReference type="Pfam" id="PF00005">
    <property type="entry name" value="ABC_tran"/>
    <property type="match status" value="2"/>
</dbReference>
<dbReference type="GO" id="GO:0005524">
    <property type="term" value="F:ATP binding"/>
    <property type="evidence" value="ECO:0007669"/>
    <property type="project" value="UniProtKB-KW"/>
</dbReference>
<dbReference type="FunFam" id="1.20.1560.10:FF:000009">
    <property type="entry name" value="ABC transporter B family member 1"/>
    <property type="match status" value="1"/>
</dbReference>
<evidence type="ECO:0000313" key="15">
    <source>
        <dbReference type="EMBL" id="CBY07324.1"/>
    </source>
</evidence>
<protein>
    <submittedName>
        <fullName evidence="15">Uncharacterized protein</fullName>
    </submittedName>
</protein>
<sequence>MFEDVKKIQSGIADKAGMCIQNAFGFIGGLVVAMVFGWKLGLVCLATLPILALAGYIFMVASSDSSKEELDNYAEAGGIAEEVLGSIKTVTAFNGQKFENSRYGKPLFKSQNLGVKKAAYSGFANGFFNLAMFSVYCIAFWYGSELVISDEYDIGTKLIVFFGVVIGGFGLSMVGTNLEHMATAQSAAFSVFEIIDRVPEIDIYSEKGEKPAIKGRVQFCNVDFTYPARTETGVLSSVSFTAEAGETTAFCGPSGCGKSTCFQLIQRFYDAAQGRILIDGMDIKDINLAWFRQNVGVVSQEPILFEGTVEENITLGRLDVTKEEIIAACKQANAYDFIQKLPSAWDTQVGEGGATLSGGQKQRVAIARALVRNPKILLLDEATSALDTESEKIVQQALEKASVGRTTLVIAHRLSTIKNADKIIGFKNGKKIEEGNHETLMQIEDGIYNALCNMQTFANDDEKKIRDAVQKVLFSQKYETSLHAASTHKLESSTSIKESSKTELAIKKAGDEESDEEIAKREGLPEVSFGQILGMNSPEWFYIFVGSLFACFNGAVQPIWAIIFSGVLEDYSTYNCAYNKEISALSSILFWSLMFVVLGGALFVGFIVMSWMFGLSGELLTTRLRKKSFAKLLRLDMSYFDDNLNSTGNLTARLASDAGKVQGATGRKIGEGVMNIGAFGCGLTIAFYYSWQLALIVFAFMPFMIVANALMMQVMTDNHGGEEQKKIENASKVATECTANIRTVAGLGREKHFAKLYDNNMEEISKGKSKGIIAYGFLYGSTLAIMYFMYAGIFRFSMYLIDSGIMDASRSSDIFRCLFALVFAGMSAGQSAGLAPDYGKAVLAARRIFKLFDTESTIDPESTEGEKPEIRGDVEFTGVEFSYPTRNDILVLKGLKTSVQSGKTLALVGQSGCGKSTCISLIERFYNASAGNVTIDGIDISKINLKWLRANVGLVQQEPVLFVNGIFIFAAQKYSQNEIEAALREANAYDFVMDLPERLETRCGKKGSQLSGGQKQRIAIARALIRKPKILLLDEATSALDTESEKIVQDALDKARKGRTCILIAHRLSTVINADIIAVVDNGVIVESGKHQDLIDRRGAYFNLIKSQL</sequence>
<dbReference type="Proteomes" id="UP000001307">
    <property type="component" value="Unassembled WGS sequence"/>
</dbReference>
<dbReference type="PROSITE" id="PS00211">
    <property type="entry name" value="ABC_TRANSPORTER_1"/>
    <property type="match status" value="2"/>
</dbReference>
<dbReference type="CDD" id="cd18577">
    <property type="entry name" value="ABC_6TM_Pgp_ABCB1_D1_like"/>
    <property type="match status" value="1"/>
</dbReference>
<dbReference type="GO" id="GO:0015421">
    <property type="term" value="F:ABC-type oligopeptide transporter activity"/>
    <property type="evidence" value="ECO:0007669"/>
    <property type="project" value="TreeGrafter"/>
</dbReference>
<dbReference type="GO" id="GO:0016887">
    <property type="term" value="F:ATP hydrolysis activity"/>
    <property type="evidence" value="ECO:0007669"/>
    <property type="project" value="InterPro"/>
</dbReference>
<dbReference type="AlphaFoldDB" id="E4WU89"/>
<gene>
    <name evidence="15" type="ORF">GSOID_T00006415001</name>
</gene>
<feature type="transmembrane region" description="Helical" evidence="12">
    <location>
        <begin position="772"/>
        <end position="793"/>
    </location>
</feature>
<keyword evidence="6" id="KW-0547">Nucleotide-binding</keyword>
<feature type="transmembrane region" description="Helical" evidence="12">
    <location>
        <begin position="540"/>
        <end position="568"/>
    </location>
</feature>
<keyword evidence="10 12" id="KW-0472">Membrane</keyword>